<proteinExistence type="predicted"/>
<keyword evidence="1" id="KW-1003">Cell membrane</keyword>
<keyword evidence="3 5" id="KW-1133">Transmembrane helix</keyword>
<organism evidence="7 8">
    <name type="scientific">Clostridium scindens (strain JCM 10418 / VPI 12708)</name>
    <dbReference type="NCBI Taxonomy" id="29347"/>
    <lineage>
        <taxon>Bacteria</taxon>
        <taxon>Bacillati</taxon>
        <taxon>Bacillota</taxon>
        <taxon>Clostridia</taxon>
        <taxon>Lachnospirales</taxon>
        <taxon>Lachnospiraceae</taxon>
    </lineage>
</organism>
<reference evidence="7 8" key="1">
    <citation type="submission" date="2019-08" db="EMBL/GenBank/DDBJ databases">
        <title>In-depth cultivation of the pig gut microbiome towards novel bacterial diversity and tailored functional studies.</title>
        <authorList>
            <person name="Wylensek D."/>
            <person name="Hitch T.C.A."/>
            <person name="Clavel T."/>
        </authorList>
    </citation>
    <scope>NUCLEOTIDE SEQUENCE [LARGE SCALE GENOMIC DNA]</scope>
    <source>
        <strain evidence="7 8">BL-389-WT-3D</strain>
    </source>
</reference>
<evidence type="ECO:0000256" key="4">
    <source>
        <dbReference type="ARBA" id="ARBA00023136"/>
    </source>
</evidence>
<name>A0A844FDJ0_CLOSV</name>
<evidence type="ECO:0000256" key="1">
    <source>
        <dbReference type="ARBA" id="ARBA00022475"/>
    </source>
</evidence>
<dbReference type="Proteomes" id="UP000462363">
    <property type="component" value="Unassembled WGS sequence"/>
</dbReference>
<dbReference type="InterPro" id="IPR003810">
    <property type="entry name" value="Mntp/YtaF"/>
</dbReference>
<feature type="transmembrane region" description="Helical" evidence="5">
    <location>
        <begin position="160"/>
        <end position="179"/>
    </location>
</feature>
<evidence type="ECO:0000256" key="6">
    <source>
        <dbReference type="SAM" id="SignalP"/>
    </source>
</evidence>
<accession>A0A844FDJ0</accession>
<dbReference type="PANTHER" id="PTHR35529:SF2">
    <property type="entry name" value="SPORULATION PROTEIN YTAF-RELATED"/>
    <property type="match status" value="1"/>
</dbReference>
<dbReference type="EMBL" id="VUMB01000041">
    <property type="protein sequence ID" value="MSS41594.1"/>
    <property type="molecule type" value="Genomic_DNA"/>
</dbReference>
<sequence>MFLHIFLLVSALCLDTFVASAAYGANQVRLSWKQILAVNGICSLCLGISLLFGNLLDRIIPETFTREICFFSLLFLGCLKLTDSSIRQYLRHHKEVRKDIHFTFSQLRFIINIYSDPMEADADQSHCLSWKEAIFFSLAMSIDSLIAGTMAAFLKISVPLTVAATFSMGEAFTYLGLFLGRKISSRCPKDLSFIGGALFIILAILKR</sequence>
<evidence type="ECO:0000256" key="3">
    <source>
        <dbReference type="ARBA" id="ARBA00022989"/>
    </source>
</evidence>
<feature type="transmembrane region" description="Helical" evidence="5">
    <location>
        <begin position="133"/>
        <end position="154"/>
    </location>
</feature>
<keyword evidence="2 5" id="KW-0812">Transmembrane</keyword>
<gene>
    <name evidence="7" type="ORF">FYJ37_14960</name>
</gene>
<dbReference type="RefSeq" id="WP_009248737.1">
    <property type="nucleotide sequence ID" value="NZ_AP024846.1"/>
</dbReference>
<feature type="chain" id="PRO_5033021723" evidence="6">
    <location>
        <begin position="22"/>
        <end position="207"/>
    </location>
</feature>
<dbReference type="PANTHER" id="PTHR35529">
    <property type="entry name" value="MANGANESE EFFLUX PUMP MNTP-RELATED"/>
    <property type="match status" value="1"/>
</dbReference>
<evidence type="ECO:0000256" key="5">
    <source>
        <dbReference type="SAM" id="Phobius"/>
    </source>
</evidence>
<keyword evidence="4 5" id="KW-0472">Membrane</keyword>
<dbReference type="AlphaFoldDB" id="A0A844FDJ0"/>
<evidence type="ECO:0000313" key="8">
    <source>
        <dbReference type="Proteomes" id="UP000462363"/>
    </source>
</evidence>
<protein>
    <submittedName>
        <fullName evidence="7">Sporulation protein</fullName>
    </submittedName>
</protein>
<evidence type="ECO:0000256" key="2">
    <source>
        <dbReference type="ARBA" id="ARBA00022692"/>
    </source>
</evidence>
<feature type="transmembrane region" description="Helical" evidence="5">
    <location>
        <begin position="34"/>
        <end position="56"/>
    </location>
</feature>
<keyword evidence="6" id="KW-0732">Signal</keyword>
<dbReference type="Pfam" id="PF02659">
    <property type="entry name" value="Mntp"/>
    <property type="match status" value="1"/>
</dbReference>
<comment type="caution">
    <text evidence="7">The sequence shown here is derived from an EMBL/GenBank/DDBJ whole genome shotgun (WGS) entry which is preliminary data.</text>
</comment>
<feature type="signal peptide" evidence="6">
    <location>
        <begin position="1"/>
        <end position="21"/>
    </location>
</feature>
<evidence type="ECO:0000313" key="7">
    <source>
        <dbReference type="EMBL" id="MSS41594.1"/>
    </source>
</evidence>
<feature type="transmembrane region" description="Helical" evidence="5">
    <location>
        <begin position="191"/>
        <end position="206"/>
    </location>
</feature>